<dbReference type="PROSITE" id="PS50835">
    <property type="entry name" value="IG_LIKE"/>
    <property type="match status" value="1"/>
</dbReference>
<reference evidence="8 9" key="1">
    <citation type="journal article" date="2020" name="Nature">
        <title>Six reference-quality genomes reveal evolution of bat adaptations.</title>
        <authorList>
            <person name="Jebb D."/>
            <person name="Huang Z."/>
            <person name="Pippel M."/>
            <person name="Hughes G.M."/>
            <person name="Lavrichenko K."/>
            <person name="Devanna P."/>
            <person name="Winkler S."/>
            <person name="Jermiin L.S."/>
            <person name="Skirmuntt E.C."/>
            <person name="Katzourakis A."/>
            <person name="Burkitt-Gray L."/>
            <person name="Ray D.A."/>
            <person name="Sullivan K.A.M."/>
            <person name="Roscito J.G."/>
            <person name="Kirilenko B.M."/>
            <person name="Davalos L.M."/>
            <person name="Corthals A.P."/>
            <person name="Power M.L."/>
            <person name="Jones G."/>
            <person name="Ransome R.D."/>
            <person name="Dechmann D.K.N."/>
            <person name="Locatelli A.G."/>
            <person name="Puechmaille S.J."/>
            <person name="Fedrigo O."/>
            <person name="Jarvis E.D."/>
            <person name="Hiller M."/>
            <person name="Vernes S.C."/>
            <person name="Myers E.W."/>
            <person name="Teeling E.C."/>
        </authorList>
    </citation>
    <scope>NUCLEOTIDE SEQUENCE [LARGE SCALE GENOMIC DNA]</scope>
    <source>
        <strain evidence="8">MMolMol1</strain>
        <tissue evidence="8">Muscle</tissue>
    </source>
</reference>
<evidence type="ECO:0000256" key="1">
    <source>
        <dbReference type="ARBA" id="ARBA00004370"/>
    </source>
</evidence>
<accession>A0A7J8CWK5</accession>
<dbReference type="PANTHER" id="PTHR11860">
    <property type="entry name" value="POLYMERIC-IMMUNOGLOBULIN RECEPTOR"/>
    <property type="match status" value="1"/>
</dbReference>
<evidence type="ECO:0000256" key="3">
    <source>
        <dbReference type="ARBA" id="ARBA00022729"/>
    </source>
</evidence>
<dbReference type="Proteomes" id="UP000550707">
    <property type="component" value="Unassembled WGS sequence"/>
</dbReference>
<name>A0A7J8CWK5_MOLMO</name>
<dbReference type="Gene3D" id="2.60.40.10">
    <property type="entry name" value="Immunoglobulins"/>
    <property type="match status" value="1"/>
</dbReference>
<keyword evidence="9" id="KW-1185">Reference proteome</keyword>
<keyword evidence="2" id="KW-0812">Transmembrane</keyword>
<feature type="domain" description="Ig-like" evidence="7">
    <location>
        <begin position="53"/>
        <end position="165"/>
    </location>
</feature>
<evidence type="ECO:0000256" key="2">
    <source>
        <dbReference type="ARBA" id="ARBA00022692"/>
    </source>
</evidence>
<sequence length="253" mass="27095">MFSDQLSEQQAAEAGQEAETCWGKQRRGRGSSLQPQAGYSEKGHPEGRAMWLPSALLLLCVPGSWSLSGPSEVAGPVGGSLSVQCRYSKEYEAFVKYWCRQPCLPIFSEVVKTSASRGEVRSGRVSIADQPGSLTFTVTLRNLTASDAGKYRCGISTLLLDDGISGFLPEPFVQVQVLVTPASDPCAGPRETRHLEPWPWFGFVCGPRKAPGKALNPLPGLCLPGVVWLPPAPVPAPSDTLDEAGESPANPWT</sequence>
<dbReference type="InterPro" id="IPR036179">
    <property type="entry name" value="Ig-like_dom_sf"/>
</dbReference>
<evidence type="ECO:0000313" key="9">
    <source>
        <dbReference type="Proteomes" id="UP000550707"/>
    </source>
</evidence>
<keyword evidence="5" id="KW-1015">Disulfide bond</keyword>
<dbReference type="PANTHER" id="PTHR11860:SF117">
    <property type="entry name" value="PROTEIN CD300H"/>
    <property type="match status" value="1"/>
</dbReference>
<dbReference type="EMBL" id="JACASF010000019">
    <property type="protein sequence ID" value="KAF6415250.1"/>
    <property type="molecule type" value="Genomic_DNA"/>
</dbReference>
<comment type="subcellular location">
    <subcellularLocation>
        <location evidence="1">Membrane</location>
    </subcellularLocation>
</comment>
<dbReference type="InParanoid" id="A0A7J8CWK5"/>
<dbReference type="InterPro" id="IPR013106">
    <property type="entry name" value="Ig_V-set"/>
</dbReference>
<dbReference type="CDD" id="cd05716">
    <property type="entry name" value="IgV_pIgR_like"/>
    <property type="match status" value="1"/>
</dbReference>
<dbReference type="SMART" id="SM00409">
    <property type="entry name" value="IG"/>
    <property type="match status" value="1"/>
</dbReference>
<evidence type="ECO:0000256" key="6">
    <source>
        <dbReference type="SAM" id="MobiDB-lite"/>
    </source>
</evidence>
<evidence type="ECO:0000259" key="7">
    <source>
        <dbReference type="PROSITE" id="PS50835"/>
    </source>
</evidence>
<evidence type="ECO:0000256" key="4">
    <source>
        <dbReference type="ARBA" id="ARBA00023136"/>
    </source>
</evidence>
<evidence type="ECO:0000256" key="5">
    <source>
        <dbReference type="ARBA" id="ARBA00023157"/>
    </source>
</evidence>
<keyword evidence="3" id="KW-0732">Signal</keyword>
<dbReference type="AlphaFoldDB" id="A0A7J8CWK5"/>
<dbReference type="FunCoup" id="A0A7J8CWK5">
    <property type="interactions" value="28"/>
</dbReference>
<evidence type="ECO:0000313" key="8">
    <source>
        <dbReference type="EMBL" id="KAF6415250.1"/>
    </source>
</evidence>
<dbReference type="Pfam" id="PF07686">
    <property type="entry name" value="V-set"/>
    <property type="match status" value="1"/>
</dbReference>
<dbReference type="InterPro" id="IPR003599">
    <property type="entry name" value="Ig_sub"/>
</dbReference>
<dbReference type="GO" id="GO:0005886">
    <property type="term" value="C:plasma membrane"/>
    <property type="evidence" value="ECO:0007669"/>
    <property type="project" value="TreeGrafter"/>
</dbReference>
<dbReference type="InterPro" id="IPR050671">
    <property type="entry name" value="CD300_family_receptors"/>
</dbReference>
<organism evidence="8 9">
    <name type="scientific">Molossus molossus</name>
    <name type="common">Pallas' mastiff bat</name>
    <name type="synonym">Vespertilio molossus</name>
    <dbReference type="NCBI Taxonomy" id="27622"/>
    <lineage>
        <taxon>Eukaryota</taxon>
        <taxon>Metazoa</taxon>
        <taxon>Chordata</taxon>
        <taxon>Craniata</taxon>
        <taxon>Vertebrata</taxon>
        <taxon>Euteleostomi</taxon>
        <taxon>Mammalia</taxon>
        <taxon>Eutheria</taxon>
        <taxon>Laurasiatheria</taxon>
        <taxon>Chiroptera</taxon>
        <taxon>Yangochiroptera</taxon>
        <taxon>Molossidae</taxon>
        <taxon>Molossus</taxon>
    </lineage>
</organism>
<protein>
    <recommendedName>
        <fullName evidence="7">Ig-like domain-containing protein</fullName>
    </recommendedName>
</protein>
<keyword evidence="4" id="KW-0472">Membrane</keyword>
<dbReference type="FunFam" id="2.60.40.10:FF:000370">
    <property type="entry name" value="CMRF35-like molecule 1"/>
    <property type="match status" value="1"/>
</dbReference>
<dbReference type="GO" id="GO:0004888">
    <property type="term" value="F:transmembrane signaling receptor activity"/>
    <property type="evidence" value="ECO:0007669"/>
    <property type="project" value="TreeGrafter"/>
</dbReference>
<dbReference type="InterPro" id="IPR007110">
    <property type="entry name" value="Ig-like_dom"/>
</dbReference>
<gene>
    <name evidence="8" type="ORF">HJG59_002445</name>
</gene>
<proteinExistence type="predicted"/>
<comment type="caution">
    <text evidence="8">The sequence shown here is derived from an EMBL/GenBank/DDBJ whole genome shotgun (WGS) entry which is preliminary data.</text>
</comment>
<dbReference type="SUPFAM" id="SSF48726">
    <property type="entry name" value="Immunoglobulin"/>
    <property type="match status" value="1"/>
</dbReference>
<dbReference type="InterPro" id="IPR013783">
    <property type="entry name" value="Ig-like_fold"/>
</dbReference>
<feature type="region of interest" description="Disordered" evidence="6">
    <location>
        <begin position="14"/>
        <end position="45"/>
    </location>
</feature>